<dbReference type="InterPro" id="IPR041191">
    <property type="entry name" value="pPIWI_RE_Y"/>
</dbReference>
<proteinExistence type="predicted"/>
<comment type="caution">
    <text evidence="3">The sequence shown here is derived from an EMBL/GenBank/DDBJ whole genome shotgun (WGS) entry which is preliminary data.</text>
</comment>
<dbReference type="InterPro" id="IPR040828">
    <property type="entry name" value="pPIWI_RE_REase"/>
</dbReference>
<dbReference type="Pfam" id="PF18156">
    <property type="entry name" value="pPIWI_RE_Y"/>
    <property type="match status" value="1"/>
</dbReference>
<sequence>MLATDAVPAEMEELDPDQRTALDALVIAAIAWCSPEGQARARARLLMECHGRFERACGASGKGASFPDFLDRLAKAPVGELLPGPTSRSKLWNARLLEDDGSAAPILTRLAMEASEQDQQVPGTGADLRHLHSVLRALGKLPSGTRLSRITAEAVQHAVFRALQQAGFTAYTEGRHALITQPVLARRALARHTQLVDLGVYTAISPMRQFAGWWAPCPFCRWTMRAVPRGRHAADLSCEDIRHTERGARFRMALQEGQWRLTPAGGEIREAPQLRPVEGQVALSYGLWQWIVLPGLLEVELKHRAEKAGAHVHLWPYGDSYDLHITKNGVTWRVDVKTWADPQGIAERMREDPEGCAGLIVVIPEHLGGYVGVLARVLGPHGARVLTDVSLIAEVSTA</sequence>
<gene>
    <name evidence="3" type="ORF">OKJ99_34240</name>
</gene>
<dbReference type="Pfam" id="PF18154">
    <property type="entry name" value="pPIWI_RE_REase"/>
    <property type="match status" value="1"/>
</dbReference>
<organism evidence="3 4">
    <name type="scientific">Streptomyces endophyticus</name>
    <dbReference type="NCBI Taxonomy" id="714166"/>
    <lineage>
        <taxon>Bacteria</taxon>
        <taxon>Bacillati</taxon>
        <taxon>Actinomycetota</taxon>
        <taxon>Actinomycetes</taxon>
        <taxon>Kitasatosporales</taxon>
        <taxon>Streptomycetaceae</taxon>
        <taxon>Streptomyces</taxon>
    </lineage>
</organism>
<dbReference type="RefSeq" id="WP_326022104.1">
    <property type="nucleotide sequence ID" value="NZ_JAOZYC010000166.1"/>
</dbReference>
<evidence type="ECO:0000313" key="3">
    <source>
        <dbReference type="EMBL" id="MEB8342567.1"/>
    </source>
</evidence>
<name>A0ABU6FIF1_9ACTN</name>
<evidence type="ECO:0000259" key="1">
    <source>
        <dbReference type="Pfam" id="PF18154"/>
    </source>
</evidence>
<feature type="domain" description="pPIWI-RE three-gene island" evidence="2">
    <location>
        <begin position="39"/>
        <end position="184"/>
    </location>
</feature>
<reference evidence="3 4" key="1">
    <citation type="submission" date="2022-10" db="EMBL/GenBank/DDBJ databases">
        <authorList>
            <person name="Xie J."/>
            <person name="Shen N."/>
        </authorList>
    </citation>
    <scope>NUCLEOTIDE SEQUENCE [LARGE SCALE GENOMIC DNA]</scope>
    <source>
        <strain evidence="3 4">YIM65594</strain>
    </source>
</reference>
<feature type="domain" description="REase associating with pPIWI RE" evidence="1">
    <location>
        <begin position="295"/>
        <end position="396"/>
    </location>
</feature>
<evidence type="ECO:0000259" key="2">
    <source>
        <dbReference type="Pfam" id="PF18156"/>
    </source>
</evidence>
<accession>A0ABU6FIF1</accession>
<evidence type="ECO:0000313" key="4">
    <source>
        <dbReference type="Proteomes" id="UP001354931"/>
    </source>
</evidence>
<evidence type="ECO:0008006" key="5">
    <source>
        <dbReference type="Google" id="ProtNLM"/>
    </source>
</evidence>
<keyword evidence="4" id="KW-1185">Reference proteome</keyword>
<protein>
    <recommendedName>
        <fullName evidence="5">REase associating with pPIWI RE domain-containing protein</fullName>
    </recommendedName>
</protein>
<dbReference type="Proteomes" id="UP001354931">
    <property type="component" value="Unassembled WGS sequence"/>
</dbReference>
<dbReference type="EMBL" id="JAOZYC010000166">
    <property type="protein sequence ID" value="MEB8342567.1"/>
    <property type="molecule type" value="Genomic_DNA"/>
</dbReference>